<evidence type="ECO:0000313" key="1">
    <source>
        <dbReference type="EMBL" id="OXV12185.1"/>
    </source>
</evidence>
<name>A0A232M6Y7_9EURO</name>
<accession>A0A232M6Y7</accession>
<dbReference type="Proteomes" id="UP000243515">
    <property type="component" value="Unassembled WGS sequence"/>
</dbReference>
<dbReference type="OrthoDB" id="3530807at2759"/>
<sequence length="64" mass="7113">MGDQSPANDAVVEPQGRLALASFQNNIVNVIPAQYVWVKNFSNFLLCHKASETAAPPRRALFWI</sequence>
<dbReference type="AlphaFoldDB" id="A0A232M6Y7"/>
<gene>
    <name evidence="1" type="ORF">Egran_00054</name>
</gene>
<organism evidence="1 2">
    <name type="scientific">Elaphomyces granulatus</name>
    <dbReference type="NCBI Taxonomy" id="519963"/>
    <lineage>
        <taxon>Eukaryota</taxon>
        <taxon>Fungi</taxon>
        <taxon>Dikarya</taxon>
        <taxon>Ascomycota</taxon>
        <taxon>Pezizomycotina</taxon>
        <taxon>Eurotiomycetes</taxon>
        <taxon>Eurotiomycetidae</taxon>
        <taxon>Eurotiales</taxon>
        <taxon>Elaphomycetaceae</taxon>
        <taxon>Elaphomyces</taxon>
    </lineage>
</organism>
<reference evidence="1 2" key="1">
    <citation type="journal article" date="2015" name="Environ. Microbiol.">
        <title>Metagenome sequence of Elaphomyces granulatus from sporocarp tissue reveals Ascomycota ectomycorrhizal fingerprints of genome expansion and a Proteobacteria-rich microbiome.</title>
        <authorList>
            <person name="Quandt C.A."/>
            <person name="Kohler A."/>
            <person name="Hesse C.N."/>
            <person name="Sharpton T.J."/>
            <person name="Martin F."/>
            <person name="Spatafora J.W."/>
        </authorList>
    </citation>
    <scope>NUCLEOTIDE SEQUENCE [LARGE SCALE GENOMIC DNA]</scope>
    <source>
        <strain evidence="1 2">OSC145934</strain>
    </source>
</reference>
<dbReference type="EMBL" id="NPHW01001453">
    <property type="protein sequence ID" value="OXV12185.1"/>
    <property type="molecule type" value="Genomic_DNA"/>
</dbReference>
<comment type="caution">
    <text evidence="1">The sequence shown here is derived from an EMBL/GenBank/DDBJ whole genome shotgun (WGS) entry which is preliminary data.</text>
</comment>
<feature type="non-terminal residue" evidence="1">
    <location>
        <position position="64"/>
    </location>
</feature>
<protein>
    <submittedName>
        <fullName evidence="1">Uncharacterized protein</fullName>
    </submittedName>
</protein>
<evidence type="ECO:0000313" key="2">
    <source>
        <dbReference type="Proteomes" id="UP000243515"/>
    </source>
</evidence>
<keyword evidence="2" id="KW-1185">Reference proteome</keyword>
<proteinExistence type="predicted"/>